<evidence type="ECO:0000313" key="1">
    <source>
        <dbReference type="EMBL" id="UCR75493.1"/>
    </source>
</evidence>
<reference evidence="1" key="1">
    <citation type="submission" date="2021-09" db="EMBL/GenBank/DDBJ databases">
        <title>Complete genome analysis of a novel Alcaligenes phage vB_Af_QDWS595.</title>
        <authorList>
            <person name="Jing Y."/>
            <person name="Wang J."/>
        </authorList>
    </citation>
    <scope>NUCLEOTIDE SEQUENCE</scope>
</reference>
<accession>A0AAE9BZS9</accession>
<dbReference type="InterPro" id="IPR056209">
    <property type="entry name" value="SU10_adaptor"/>
</dbReference>
<proteinExistence type="predicted"/>
<sequence>MKLRDLYTTLAGFELQSLNCTDKENITIKPNHQTRVLIGINEALTRLYTRFPLKEKIVIIELVEHITYYHLDPCYAESRACDLGTKFPYIKDMHCEPFEDDVVRILNVFDSYGNKKPLNDSGAPMSIFIPKNKTLQVPNPVPGVALSIAYQALHPKLLKGDDDVDIEVPQVLVGALTAYVGYKMYTSMNTPEMTAKGQEYLALFGSICDDAELTDTAEVSVSTSETQFEKNGWV</sequence>
<name>A0AAE9BZS9_9CAUD</name>
<organism evidence="1 2">
    <name type="scientific">Alcaligenes phage vB_Af_QDWS595</name>
    <dbReference type="NCBI Taxonomy" id="2877946"/>
    <lineage>
        <taxon>Viruses</taxon>
        <taxon>Duplodnaviria</taxon>
        <taxon>Heunggongvirae</taxon>
        <taxon>Uroviricota</taxon>
        <taxon>Caudoviricetes</taxon>
        <taxon>Schitoviridae</taxon>
        <taxon>Petruschkyvirus</taxon>
        <taxon>Petruschkyvirus QDWS595</taxon>
    </lineage>
</organism>
<keyword evidence="2" id="KW-1185">Reference proteome</keyword>
<protein>
    <submittedName>
        <fullName evidence="1">Uncharacterized protein</fullName>
    </submittedName>
</protein>
<gene>
    <name evidence="1" type="ORF">vBAfaPQDWS595_09</name>
</gene>
<evidence type="ECO:0000313" key="2">
    <source>
        <dbReference type="Proteomes" id="UP000827952"/>
    </source>
</evidence>
<dbReference type="Pfam" id="PF24175">
    <property type="entry name" value="SU10_adaptor"/>
    <property type="match status" value="1"/>
</dbReference>
<dbReference type="Proteomes" id="UP000827952">
    <property type="component" value="Segment"/>
</dbReference>
<dbReference type="EMBL" id="OK149171">
    <property type="protein sequence ID" value="UCR75493.1"/>
    <property type="molecule type" value="Genomic_DNA"/>
</dbReference>